<gene>
    <name evidence="1" type="ORF">O181_110003</name>
</gene>
<evidence type="ECO:0000313" key="2">
    <source>
        <dbReference type="Proteomes" id="UP000765509"/>
    </source>
</evidence>
<organism evidence="1 2">
    <name type="scientific">Austropuccinia psidii MF-1</name>
    <dbReference type="NCBI Taxonomy" id="1389203"/>
    <lineage>
        <taxon>Eukaryota</taxon>
        <taxon>Fungi</taxon>
        <taxon>Dikarya</taxon>
        <taxon>Basidiomycota</taxon>
        <taxon>Pucciniomycotina</taxon>
        <taxon>Pucciniomycetes</taxon>
        <taxon>Pucciniales</taxon>
        <taxon>Sphaerophragmiaceae</taxon>
        <taxon>Austropuccinia</taxon>
    </lineage>
</organism>
<evidence type="ECO:0000313" key="1">
    <source>
        <dbReference type="EMBL" id="MBW0570288.1"/>
    </source>
</evidence>
<dbReference type="Proteomes" id="UP000765509">
    <property type="component" value="Unassembled WGS sequence"/>
</dbReference>
<name>A0A9Q3PQD1_9BASI</name>
<dbReference type="AlphaFoldDB" id="A0A9Q3PQD1"/>
<proteinExistence type="predicted"/>
<keyword evidence="2" id="KW-1185">Reference proteome</keyword>
<accession>A0A9Q3PQD1</accession>
<protein>
    <submittedName>
        <fullName evidence="1">Uncharacterized protein</fullName>
    </submittedName>
</protein>
<dbReference type="EMBL" id="AVOT02085955">
    <property type="protein sequence ID" value="MBW0570288.1"/>
    <property type="molecule type" value="Genomic_DNA"/>
</dbReference>
<sequence length="101" mass="11565">MNCSHLTQQCSKNIPHYTKNSYHPKAKDQYNISEICCNHQIMLNTIAYADLEDHKGRSTQDNSSIITQTIVDVERCMMSSKIAHLLNRLLRNKQSNCGPTK</sequence>
<reference evidence="1" key="1">
    <citation type="submission" date="2021-03" db="EMBL/GenBank/DDBJ databases">
        <title>Draft genome sequence of rust myrtle Austropuccinia psidii MF-1, a brazilian biotype.</title>
        <authorList>
            <person name="Quecine M.C."/>
            <person name="Pachon D.M.R."/>
            <person name="Bonatelli M.L."/>
            <person name="Correr F.H."/>
            <person name="Franceschini L.M."/>
            <person name="Leite T.F."/>
            <person name="Margarido G.R.A."/>
            <person name="Almeida C.A."/>
            <person name="Ferrarezi J.A."/>
            <person name="Labate C.A."/>
        </authorList>
    </citation>
    <scope>NUCLEOTIDE SEQUENCE</scope>
    <source>
        <strain evidence="1">MF-1</strain>
    </source>
</reference>
<comment type="caution">
    <text evidence="1">The sequence shown here is derived from an EMBL/GenBank/DDBJ whole genome shotgun (WGS) entry which is preliminary data.</text>
</comment>
<dbReference type="OrthoDB" id="2505291at2759"/>